<feature type="region of interest" description="Disordered" evidence="7">
    <location>
        <begin position="205"/>
        <end position="228"/>
    </location>
</feature>
<keyword evidence="4" id="KW-0698">rRNA processing</keyword>
<dbReference type="PANTHER" id="PTHR23183">
    <property type="entry name" value="NOP14"/>
    <property type="match status" value="1"/>
</dbReference>
<reference evidence="8" key="1">
    <citation type="journal article" date="2020" name="bioRxiv">
        <title>Whole genome comparisons of ergot fungi reveals the divergence and evolution of species within the genus Claviceps are the result of varying mechanisms driving genome evolution and host range expansion.</title>
        <authorList>
            <person name="Wyka S.A."/>
            <person name="Mondo S.J."/>
            <person name="Liu M."/>
            <person name="Dettman J."/>
            <person name="Nalam V."/>
            <person name="Broders K.D."/>
        </authorList>
    </citation>
    <scope>NUCLEOTIDE SEQUENCE</scope>
    <source>
        <strain evidence="8">CCC 602</strain>
    </source>
</reference>
<dbReference type="EMBL" id="SRPW01000256">
    <property type="protein sequence ID" value="KAG6016343.1"/>
    <property type="molecule type" value="Genomic_DNA"/>
</dbReference>
<feature type="compositionally biased region" description="Basic and acidic residues" evidence="7">
    <location>
        <begin position="292"/>
        <end position="324"/>
    </location>
</feature>
<dbReference type="Pfam" id="PF04147">
    <property type="entry name" value="Nop14"/>
    <property type="match status" value="1"/>
</dbReference>
<dbReference type="GO" id="GO:0030692">
    <property type="term" value="C:Noc4p-Nop14p complex"/>
    <property type="evidence" value="ECO:0007669"/>
    <property type="project" value="TreeGrafter"/>
</dbReference>
<dbReference type="GO" id="GO:0030490">
    <property type="term" value="P:maturation of SSU-rRNA"/>
    <property type="evidence" value="ECO:0007669"/>
    <property type="project" value="TreeGrafter"/>
</dbReference>
<feature type="region of interest" description="Disordered" evidence="7">
    <location>
        <begin position="896"/>
        <end position="918"/>
    </location>
</feature>
<feature type="region of interest" description="Disordered" evidence="7">
    <location>
        <begin position="142"/>
        <end position="161"/>
    </location>
</feature>
<proteinExistence type="inferred from homology"/>
<name>A0A9P7T303_9HYPO</name>
<gene>
    <name evidence="8" type="ORF">E4U43_003870</name>
</gene>
<evidence type="ECO:0000256" key="5">
    <source>
        <dbReference type="ARBA" id="ARBA00023242"/>
    </source>
</evidence>
<keyword evidence="5" id="KW-0539">Nucleus</keyword>
<evidence type="ECO:0000313" key="9">
    <source>
        <dbReference type="Proteomes" id="UP000748025"/>
    </source>
</evidence>
<dbReference type="AlphaFoldDB" id="A0A9P7T303"/>
<evidence type="ECO:0000256" key="1">
    <source>
        <dbReference type="ARBA" id="ARBA00004604"/>
    </source>
</evidence>
<organism evidence="8 9">
    <name type="scientific">Claviceps pusilla</name>
    <dbReference type="NCBI Taxonomy" id="123648"/>
    <lineage>
        <taxon>Eukaryota</taxon>
        <taxon>Fungi</taxon>
        <taxon>Dikarya</taxon>
        <taxon>Ascomycota</taxon>
        <taxon>Pezizomycotina</taxon>
        <taxon>Sordariomycetes</taxon>
        <taxon>Hypocreomycetidae</taxon>
        <taxon>Hypocreales</taxon>
        <taxon>Clavicipitaceae</taxon>
        <taxon>Claviceps</taxon>
    </lineage>
</organism>
<feature type="compositionally biased region" description="Basic and acidic residues" evidence="7">
    <location>
        <begin position="30"/>
        <end position="40"/>
    </location>
</feature>
<evidence type="ECO:0000313" key="8">
    <source>
        <dbReference type="EMBL" id="KAG6016343.1"/>
    </source>
</evidence>
<feature type="compositionally biased region" description="Acidic residues" evidence="7">
    <location>
        <begin position="351"/>
        <end position="363"/>
    </location>
</feature>
<comment type="caution">
    <text evidence="8">The sequence shown here is derived from an EMBL/GenBank/DDBJ whole genome shotgun (WGS) entry which is preliminary data.</text>
</comment>
<comment type="function">
    <text evidence="6">Involved in nucleolar processing of pre-18S ribosomal RNA. Has a role in the nuclear export of 40S pre-ribosomal subunit to the cytoplasm.</text>
</comment>
<feature type="region of interest" description="Disordered" evidence="7">
    <location>
        <begin position="269"/>
        <end position="395"/>
    </location>
</feature>
<dbReference type="PANTHER" id="PTHR23183:SF0">
    <property type="entry name" value="NUCLEOLAR PROTEIN 14"/>
    <property type="match status" value="1"/>
</dbReference>
<feature type="compositionally biased region" description="Basic and acidic residues" evidence="7">
    <location>
        <begin position="897"/>
        <end position="909"/>
    </location>
</feature>
<feature type="region of interest" description="Disordered" evidence="7">
    <location>
        <begin position="81"/>
        <end position="100"/>
    </location>
</feature>
<sequence>MAGSQLKRLKATLREQGIVGPQQSKKQRRKNAEEGKTRADKRLHRGVVLDGIREQFNPFDLKHAARGPKFEVTSNRVATGDAAKGIRGRPGVTKAMGEERRRETLLVDMQRRNKVGGILDRRFGENDPTMAPEDKMLERFAREKQRSHKKGSLFDLEDDVPMEDLTHMGKTLEFKNDDFEEDDLELGYDSDGSVRERQRLKRLRSLASAGDEEGSENGEPEKKKTKKEVMEEIIAKSKMHKYERQAAKEVDEDLRAELDKELSGIQMLLSSSKGARRADGTDAPPRSAITGVDRDAFERNFDLEVKKLAQDRRAQPTDRTKTEEEKAEEESERLKELENKRQRRMMGEQVTDSEDDKDDDEDDGGRNKGPETTGADHTAVEYDEDDDGFGLGRGIRTRPTAAELGFDDEDDFIIDDDLVASGSDLELVESDEDSEDDDSGDAQSGEDEEEDDFTRGLLNEEESRNPLFRPTTEASNADAPQKSDEHGLPFTFPCPQTHEELRSVTRAYSHENLPTIVQRIRALHHPKLDSKNKERLGNFAVALVDFICSPWDEKSSPPFSVLESLIRHIHSLSKMFPSEIGKRFRHHIEEISHSRPLSLQPCDLILLTAVGTTFPTSDHFHQVVTPAMLTMGRFLGQKVPSTPADYSTGVYLAILSLQYQQLSKRFVPELLNFCLNTLSALSPVASNKELGNFPRHEPPAGLRAQKAAAAAVRKLTLSDCTAKDDATASVKVSILSTVLDVLDSAADLWTGKAAFLETFAQVTSVLKFLTGKSNRSHLPAPVTDKADRLVAKLNRMASLAQISRRSLELHHHRPLAIKTYIPKFEETFDPDKHYDPDRERAELAKLKKEHKKERKGAMRELRKDANFMARENLRVKKAKDEAYEKKFKRLVAEIQSEEGRESNAYEREKKARKRANNK</sequence>
<dbReference type="GO" id="GO:0032040">
    <property type="term" value="C:small-subunit processome"/>
    <property type="evidence" value="ECO:0007669"/>
    <property type="project" value="InterPro"/>
</dbReference>
<feature type="region of interest" description="Disordered" evidence="7">
    <location>
        <begin position="423"/>
        <end position="488"/>
    </location>
</feature>
<evidence type="ECO:0000256" key="7">
    <source>
        <dbReference type="SAM" id="MobiDB-lite"/>
    </source>
</evidence>
<evidence type="ECO:0000256" key="2">
    <source>
        <dbReference type="ARBA" id="ARBA00007466"/>
    </source>
</evidence>
<evidence type="ECO:0000256" key="4">
    <source>
        <dbReference type="ARBA" id="ARBA00022552"/>
    </source>
</evidence>
<evidence type="ECO:0008006" key="10">
    <source>
        <dbReference type="Google" id="ProtNLM"/>
    </source>
</evidence>
<keyword evidence="9" id="KW-1185">Reference proteome</keyword>
<comment type="subcellular location">
    <subcellularLocation>
        <location evidence="1">Nucleus</location>
        <location evidence="1">Nucleolus</location>
    </subcellularLocation>
</comment>
<evidence type="ECO:0000256" key="6">
    <source>
        <dbReference type="ARBA" id="ARBA00024695"/>
    </source>
</evidence>
<protein>
    <recommendedName>
        <fullName evidence="10">Nucleolar protein 14</fullName>
    </recommendedName>
</protein>
<keyword evidence="3" id="KW-0690">Ribosome biogenesis</keyword>
<dbReference type="InterPro" id="IPR007276">
    <property type="entry name" value="Nop14"/>
</dbReference>
<feature type="compositionally biased region" description="Acidic residues" evidence="7">
    <location>
        <begin position="426"/>
        <end position="452"/>
    </location>
</feature>
<dbReference type="Proteomes" id="UP000748025">
    <property type="component" value="Unassembled WGS sequence"/>
</dbReference>
<accession>A0A9P7T303</accession>
<feature type="compositionally biased region" description="Basic and acidic residues" evidence="7">
    <location>
        <begin position="219"/>
        <end position="228"/>
    </location>
</feature>
<dbReference type="OrthoDB" id="441771at2759"/>
<feature type="region of interest" description="Disordered" evidence="7">
    <location>
        <begin position="1"/>
        <end position="42"/>
    </location>
</feature>
<evidence type="ECO:0000256" key="3">
    <source>
        <dbReference type="ARBA" id="ARBA00022517"/>
    </source>
</evidence>
<comment type="similarity">
    <text evidence="2">Belongs to the NOP14 family.</text>
</comment>